<dbReference type="Proteomes" id="UP000188268">
    <property type="component" value="Unassembled WGS sequence"/>
</dbReference>
<keyword evidence="3" id="KW-0175">Coiled coil</keyword>
<evidence type="ECO:0000256" key="5">
    <source>
        <dbReference type="SAM" id="Phobius"/>
    </source>
</evidence>
<feature type="domain" description="Iron-related transcription factor 3 bHLH" evidence="6">
    <location>
        <begin position="374"/>
        <end position="422"/>
    </location>
</feature>
<dbReference type="InterPro" id="IPR004345">
    <property type="entry name" value="TB2_DP1_HVA22"/>
</dbReference>
<feature type="coiled-coil region" evidence="3">
    <location>
        <begin position="394"/>
        <end position="442"/>
    </location>
</feature>
<dbReference type="OrthoDB" id="119121at2759"/>
<evidence type="ECO:0000259" key="6">
    <source>
        <dbReference type="Pfam" id="PF23177"/>
    </source>
</evidence>
<evidence type="ECO:0000256" key="2">
    <source>
        <dbReference type="ARBA" id="ARBA00023242"/>
    </source>
</evidence>
<dbReference type="GO" id="GO:0003677">
    <property type="term" value="F:DNA binding"/>
    <property type="evidence" value="ECO:0007669"/>
    <property type="project" value="UniProtKB-KW"/>
</dbReference>
<organism evidence="7 8">
    <name type="scientific">Corchorus capsularis</name>
    <name type="common">Jute</name>
    <dbReference type="NCBI Taxonomy" id="210143"/>
    <lineage>
        <taxon>Eukaryota</taxon>
        <taxon>Viridiplantae</taxon>
        <taxon>Streptophyta</taxon>
        <taxon>Embryophyta</taxon>
        <taxon>Tracheophyta</taxon>
        <taxon>Spermatophyta</taxon>
        <taxon>Magnoliopsida</taxon>
        <taxon>eudicotyledons</taxon>
        <taxon>Gunneridae</taxon>
        <taxon>Pentapetalae</taxon>
        <taxon>rosids</taxon>
        <taxon>malvids</taxon>
        <taxon>Malvales</taxon>
        <taxon>Malvaceae</taxon>
        <taxon>Grewioideae</taxon>
        <taxon>Apeibeae</taxon>
        <taxon>Corchorus</taxon>
    </lineage>
</organism>
<feature type="region of interest" description="Disordered" evidence="4">
    <location>
        <begin position="1"/>
        <end position="29"/>
    </location>
</feature>
<dbReference type="Pfam" id="PF23177">
    <property type="entry name" value="bHLH_IRO3"/>
    <property type="match status" value="1"/>
</dbReference>
<keyword evidence="1" id="KW-0238">DNA-binding</keyword>
<proteinExistence type="predicted"/>
<dbReference type="PANTHER" id="PTHR37204">
    <property type="entry name" value="TRANSMEMBRANE PROTEIN"/>
    <property type="match status" value="1"/>
</dbReference>
<dbReference type="EMBL" id="AWWV01008265">
    <property type="protein sequence ID" value="OMO91912.1"/>
    <property type="molecule type" value="Genomic_DNA"/>
</dbReference>
<keyword evidence="8" id="KW-1185">Reference proteome</keyword>
<gene>
    <name evidence="7" type="ORF">CCACVL1_06965</name>
</gene>
<evidence type="ECO:0000313" key="7">
    <source>
        <dbReference type="EMBL" id="OMO91912.1"/>
    </source>
</evidence>
<keyword evidence="5" id="KW-1133">Transmembrane helix</keyword>
<feature type="transmembrane region" description="Helical" evidence="5">
    <location>
        <begin position="591"/>
        <end position="611"/>
    </location>
</feature>
<feature type="transmembrane region" description="Helical" evidence="5">
    <location>
        <begin position="617"/>
        <end position="640"/>
    </location>
</feature>
<dbReference type="Pfam" id="PF03134">
    <property type="entry name" value="TB2_DP1_HVA22"/>
    <property type="match status" value="1"/>
</dbReference>
<feature type="transmembrane region" description="Helical" evidence="5">
    <location>
        <begin position="299"/>
        <end position="316"/>
    </location>
</feature>
<dbReference type="InterPro" id="IPR057075">
    <property type="entry name" value="bHLH_IRO3"/>
</dbReference>
<sequence length="713" mass="80346">MVLQNASSSSSSIPSSDSGISNSQRRSSLYDKMERDLDERGAAFLQHGETSQSLSLSDLFTLKDGSVTPVLKAANPPVRANVLYMSTEYSVPISEAVKQVFEPNFDKAIWFQNSSLYHFSMFHASHHITPIPASEVEIEAEAAAIRSVTLGLCPLEIVLDRVVLTSTGVLLGCWQVISGTDPVSIRAKLRSALPRAPEKQLYDAAILHTSFARLLGPPKTSLMDHHDTSNQIKLFHKLFDIKLLQLAMSRNVATESTHVTVNIWKTAERMAMVSELWYVEEYDVLALALNGRMKLDLEVGFFSFFFMFFLFCFDLGKFVDIRIKMGSEAPAPLVEKTNAPMETSVGSLSFPLHIHVSVHLVVAAMDMHIETGFVEDSNKNNGKASILCEASRLLKDLFGQIESLRKENASLLSESHYVNIEKNELKEENSTLETQIKKLRSEIGTKIARSKPDLNEPLPGIQQSELSSHFHLDHPGLPTAEPALQQPSALLVVPIHTDIQPYPVPDSTQPAAKPNSIVSKPHARYPTEADSWPSQLLGKHPAVSNEFRLDDICRTEDRSPSVLPIISLLYPLYASVRAIESASRADDRQWLTYWVLYSMITLVELTFAKVIEWLPFWSYAKLIFTCWLVIPYFSGAAYVYEHYLRPLFLNPQQTINIWYVPRKKDFFSQPDDVLTAAEKYMEQNGKEAFENLIHRADRSRTSDFIYDDDGYRH</sequence>
<comment type="caution">
    <text evidence="7">The sequence shown here is derived from an EMBL/GenBank/DDBJ whole genome shotgun (WGS) entry which is preliminary data.</text>
</comment>
<keyword evidence="5" id="KW-0472">Membrane</keyword>
<protein>
    <submittedName>
        <fullName evidence="7">TB2/DP1/HVA22-related protein</fullName>
    </submittedName>
</protein>
<evidence type="ECO:0000256" key="4">
    <source>
        <dbReference type="SAM" id="MobiDB-lite"/>
    </source>
</evidence>
<dbReference type="Gramene" id="OMO91912">
    <property type="protein sequence ID" value="OMO91912"/>
    <property type="gene ID" value="CCACVL1_06965"/>
</dbReference>
<reference evidence="7 8" key="1">
    <citation type="submission" date="2013-09" db="EMBL/GenBank/DDBJ databases">
        <title>Corchorus capsularis genome sequencing.</title>
        <authorList>
            <person name="Alam M."/>
            <person name="Haque M.S."/>
            <person name="Islam M.S."/>
            <person name="Emdad E.M."/>
            <person name="Islam M.M."/>
            <person name="Ahmed B."/>
            <person name="Halim A."/>
            <person name="Hossen Q.M.M."/>
            <person name="Hossain M.Z."/>
            <person name="Ahmed R."/>
            <person name="Khan M.M."/>
            <person name="Islam R."/>
            <person name="Rashid M.M."/>
            <person name="Khan S.A."/>
            <person name="Rahman M.S."/>
            <person name="Alam M."/>
        </authorList>
    </citation>
    <scope>NUCLEOTIDE SEQUENCE [LARGE SCALE GENOMIC DNA]</scope>
    <source>
        <strain evidence="8">cv. CVL-1</strain>
        <tissue evidence="7">Whole seedling</tissue>
    </source>
</reference>
<accession>A0A1R3JAR2</accession>
<evidence type="ECO:0000256" key="1">
    <source>
        <dbReference type="ARBA" id="ARBA00023125"/>
    </source>
</evidence>
<keyword evidence="2" id="KW-0539">Nucleus</keyword>
<dbReference type="PANTHER" id="PTHR37204:SF1">
    <property type="entry name" value="TRANSMEMBRANE PROTEIN"/>
    <property type="match status" value="1"/>
</dbReference>
<feature type="region of interest" description="Disordered" evidence="4">
    <location>
        <begin position="503"/>
        <end position="528"/>
    </location>
</feature>
<keyword evidence="5" id="KW-0812">Transmembrane</keyword>
<feature type="compositionally biased region" description="Low complexity" evidence="4">
    <location>
        <begin position="7"/>
        <end position="23"/>
    </location>
</feature>
<evidence type="ECO:0000256" key="3">
    <source>
        <dbReference type="SAM" id="Coils"/>
    </source>
</evidence>
<dbReference type="AlphaFoldDB" id="A0A1R3JAR2"/>
<evidence type="ECO:0000313" key="8">
    <source>
        <dbReference type="Proteomes" id="UP000188268"/>
    </source>
</evidence>
<name>A0A1R3JAR2_COCAP</name>